<sequence>MRLLGAISLPVFVAGLGLLAGYVTGDDLNAGFWSNVLAGFIGLVAIVVTVFTLQERAYTYLHLTATVVTGIALCAGFLGAALGINQWILVGSGRTAECTVTSVTDRVEQRSDVTVTLYDTRLECAGGVPDHITTTEPLAEAGRSIEVIYDPDAHIATRPAEHVEHWRIYLWITLAGFGSALVIGLAEVLLHRR</sequence>
<feature type="transmembrane region" description="Helical" evidence="1">
    <location>
        <begin position="30"/>
        <end position="53"/>
    </location>
</feature>
<evidence type="ECO:0000313" key="3">
    <source>
        <dbReference type="Proteomes" id="UP000287547"/>
    </source>
</evidence>
<keyword evidence="1" id="KW-0472">Membrane</keyword>
<comment type="caution">
    <text evidence="2">The sequence shown here is derived from an EMBL/GenBank/DDBJ whole genome shotgun (WGS) entry which is preliminary data.</text>
</comment>
<keyword evidence="1" id="KW-0812">Transmembrane</keyword>
<reference evidence="2 3" key="1">
    <citation type="submission" date="2018-05" db="EMBL/GenBank/DDBJ databases">
        <title>Evolution of GPA BGCs.</title>
        <authorList>
            <person name="Waglechner N."/>
            <person name="Wright G.D."/>
        </authorList>
    </citation>
    <scope>NUCLEOTIDE SEQUENCE [LARGE SCALE GENOMIC DNA]</scope>
    <source>
        <strain evidence="2 3">A82846</strain>
    </source>
</reference>
<dbReference type="RefSeq" id="WP_037259994.1">
    <property type="nucleotide sequence ID" value="NZ_QHKI01000001.1"/>
</dbReference>
<evidence type="ECO:0000256" key="1">
    <source>
        <dbReference type="SAM" id="Phobius"/>
    </source>
</evidence>
<feature type="transmembrane region" description="Helical" evidence="1">
    <location>
        <begin position="168"/>
        <end position="190"/>
    </location>
</feature>
<evidence type="ECO:0000313" key="2">
    <source>
        <dbReference type="EMBL" id="RSM91843.1"/>
    </source>
</evidence>
<feature type="transmembrane region" description="Helical" evidence="1">
    <location>
        <begin position="60"/>
        <end position="84"/>
    </location>
</feature>
<keyword evidence="1" id="KW-1133">Transmembrane helix</keyword>
<evidence type="ECO:0008006" key="4">
    <source>
        <dbReference type="Google" id="ProtNLM"/>
    </source>
</evidence>
<accession>A0A428ZVC8</accession>
<organism evidence="2 3">
    <name type="scientific">Kibdelosporangium aridum</name>
    <dbReference type="NCBI Taxonomy" id="2030"/>
    <lineage>
        <taxon>Bacteria</taxon>
        <taxon>Bacillati</taxon>
        <taxon>Actinomycetota</taxon>
        <taxon>Actinomycetes</taxon>
        <taxon>Pseudonocardiales</taxon>
        <taxon>Pseudonocardiaceae</taxon>
        <taxon>Kibdelosporangium</taxon>
    </lineage>
</organism>
<dbReference type="Proteomes" id="UP000287547">
    <property type="component" value="Unassembled WGS sequence"/>
</dbReference>
<name>A0A428ZVC8_KIBAR</name>
<dbReference type="AlphaFoldDB" id="A0A428ZVC8"/>
<protein>
    <recommendedName>
        <fullName evidence="4">DUF3592 domain-containing protein</fullName>
    </recommendedName>
</protein>
<proteinExistence type="predicted"/>
<dbReference type="EMBL" id="QHKI01000001">
    <property type="protein sequence ID" value="RSM91843.1"/>
    <property type="molecule type" value="Genomic_DNA"/>
</dbReference>
<gene>
    <name evidence="2" type="ORF">DMH04_02425</name>
</gene>
<dbReference type="OrthoDB" id="4332504at2"/>